<dbReference type="InterPro" id="IPR015421">
    <property type="entry name" value="PyrdxlP-dep_Trfase_major"/>
</dbReference>
<accession>A0A8H6SLN8</accession>
<comment type="similarity">
    <text evidence="2">Belongs to the group II decarboxylase family.</text>
</comment>
<dbReference type="GO" id="GO:0005737">
    <property type="term" value="C:cytoplasm"/>
    <property type="evidence" value="ECO:0007669"/>
    <property type="project" value="TreeGrafter"/>
</dbReference>
<dbReference type="PANTHER" id="PTHR11999:SF165">
    <property type="entry name" value="DECARBOXYLASE, PUTATIVE (AFU_ORTHOLOGUE AFUA_2G04980)-RELATED"/>
    <property type="match status" value="1"/>
</dbReference>
<comment type="cofactor">
    <cofactor evidence="1 5">
        <name>pyridoxal 5'-phosphate</name>
        <dbReference type="ChEBI" id="CHEBI:597326"/>
    </cofactor>
</comment>
<reference evidence="6" key="1">
    <citation type="submission" date="2020-05" db="EMBL/GenBank/DDBJ databases">
        <title>Mycena genomes resolve the evolution of fungal bioluminescence.</title>
        <authorList>
            <person name="Tsai I.J."/>
        </authorList>
    </citation>
    <scope>NUCLEOTIDE SEQUENCE</scope>
    <source>
        <strain evidence="6">171206Taipei</strain>
    </source>
</reference>
<protein>
    <recommendedName>
        <fullName evidence="8">Pyridoxal-dependent decarboxylase</fullName>
    </recommendedName>
</protein>
<evidence type="ECO:0000256" key="2">
    <source>
        <dbReference type="ARBA" id="ARBA00009533"/>
    </source>
</evidence>
<feature type="modified residue" description="N6-(pyridoxal phosphate)lysine" evidence="5">
    <location>
        <position position="577"/>
    </location>
</feature>
<evidence type="ECO:0000313" key="7">
    <source>
        <dbReference type="Proteomes" id="UP000636479"/>
    </source>
</evidence>
<name>A0A8H6SLN8_9AGAR</name>
<dbReference type="SUPFAM" id="SSF53383">
    <property type="entry name" value="PLP-dependent transferases"/>
    <property type="match status" value="1"/>
</dbReference>
<evidence type="ECO:0000313" key="6">
    <source>
        <dbReference type="EMBL" id="KAF7301110.1"/>
    </source>
</evidence>
<sequence>MIQRADEGIRRMESVTPRRSLSLAMSFHEDGGHDISNENGHSTAFHVVHRSAICHDDGVSEQTILDVLHSTLFVQLATKKQHEEWVSRYKELLAVIGWVDQSHTSLQTTRHAVSSSVADYAIHWLESTDSASRDVVNRLINTIRSLERLEANSDALKLFNSMAISDDKTSAIFQIAAVSHDNSNAPLLTSLICAYRSHDIDDALFFHPQDDNDLELHLQLSVFVLNAQVYAHARQSIKDRLATHISEGIVSTAHDTLKLEIRSKPTWSYKTWMTNWTNEETHQAVPDESTLATARDALITRLPEGGCGLGSIKEHLLKDIAGGFTSSSRSATYFAYTTGGVTDAALFAEWVASTYDQNVAVHLPNESIATTLEATTLRLLQQLLNFDQDTFAGRIFTTGATASNLLGLALGREYVVAEAGRRKSRPVNSSIAELGLLEACSHAGVSDIQVLTTCPHSSLYKAASVVGLGRESVVVLPRNEEEPWRFDLDALASKLANGSASIVSVSAGEVSSGKFATDGEDMKHIRALADQYGAWIHVDGAFGLQARILPQSKEYSRLRSGVSNLELADSIAGDCHKLLQSPYDCGFFFSKHAQLQEQVFRNPNAAYLATALSSILSPLNIGLENSRRFRALPVYSSLVAYGRSWYQALLERQIALTRRLAAYIVNSTVYDLLPNDKLEEVYMVLLFRAKDDEMNKQLVGLINSDNQIHVSGMSWQGVQVARIAVGTWRVDVDRDLKVVVDKLEKIAQEWKSQV</sequence>
<dbReference type="AlphaFoldDB" id="A0A8H6SLN8"/>
<dbReference type="InterPro" id="IPR015422">
    <property type="entry name" value="PyrdxlP-dep_Trfase_small"/>
</dbReference>
<dbReference type="InterPro" id="IPR002129">
    <property type="entry name" value="PyrdxlP-dep_de-COase"/>
</dbReference>
<dbReference type="GeneID" id="59345982"/>
<dbReference type="Proteomes" id="UP000636479">
    <property type="component" value="Unassembled WGS sequence"/>
</dbReference>
<dbReference type="Gene3D" id="3.40.640.10">
    <property type="entry name" value="Type I PLP-dependent aspartate aminotransferase-like (Major domain)"/>
    <property type="match status" value="1"/>
</dbReference>
<organism evidence="6 7">
    <name type="scientific">Mycena indigotica</name>
    <dbReference type="NCBI Taxonomy" id="2126181"/>
    <lineage>
        <taxon>Eukaryota</taxon>
        <taxon>Fungi</taxon>
        <taxon>Dikarya</taxon>
        <taxon>Basidiomycota</taxon>
        <taxon>Agaricomycotina</taxon>
        <taxon>Agaricomycetes</taxon>
        <taxon>Agaricomycetidae</taxon>
        <taxon>Agaricales</taxon>
        <taxon>Marasmiineae</taxon>
        <taxon>Mycenaceae</taxon>
        <taxon>Mycena</taxon>
    </lineage>
</organism>
<evidence type="ECO:0008006" key="8">
    <source>
        <dbReference type="Google" id="ProtNLM"/>
    </source>
</evidence>
<dbReference type="GO" id="GO:0016831">
    <property type="term" value="F:carboxy-lyase activity"/>
    <property type="evidence" value="ECO:0007669"/>
    <property type="project" value="TreeGrafter"/>
</dbReference>
<evidence type="ECO:0000256" key="5">
    <source>
        <dbReference type="PIRSR" id="PIRSR602129-50"/>
    </source>
</evidence>
<gene>
    <name evidence="6" type="ORF">MIND_00675000</name>
</gene>
<dbReference type="GO" id="GO:0019752">
    <property type="term" value="P:carboxylic acid metabolic process"/>
    <property type="evidence" value="ECO:0007669"/>
    <property type="project" value="InterPro"/>
</dbReference>
<dbReference type="InterPro" id="IPR015424">
    <property type="entry name" value="PyrdxlP-dep_Trfase"/>
</dbReference>
<evidence type="ECO:0000256" key="3">
    <source>
        <dbReference type="ARBA" id="ARBA00022898"/>
    </source>
</evidence>
<keyword evidence="4" id="KW-0456">Lyase</keyword>
<keyword evidence="7" id="KW-1185">Reference proteome</keyword>
<evidence type="ECO:0000256" key="4">
    <source>
        <dbReference type="ARBA" id="ARBA00023239"/>
    </source>
</evidence>
<comment type="caution">
    <text evidence="6">The sequence shown here is derived from an EMBL/GenBank/DDBJ whole genome shotgun (WGS) entry which is preliminary data.</text>
</comment>
<dbReference type="InterPro" id="IPR010977">
    <property type="entry name" value="Aromatic_deC"/>
</dbReference>
<dbReference type="RefSeq" id="XP_037219110.1">
    <property type="nucleotide sequence ID" value="XM_037363466.1"/>
</dbReference>
<dbReference type="Pfam" id="PF00282">
    <property type="entry name" value="Pyridoxal_deC"/>
    <property type="match status" value="1"/>
</dbReference>
<dbReference type="EMBL" id="JACAZF010000006">
    <property type="protein sequence ID" value="KAF7301110.1"/>
    <property type="molecule type" value="Genomic_DNA"/>
</dbReference>
<dbReference type="OrthoDB" id="2161780at2759"/>
<keyword evidence="3 5" id="KW-0663">Pyridoxal phosphate</keyword>
<dbReference type="Gene3D" id="3.90.1150.10">
    <property type="entry name" value="Aspartate Aminotransferase, domain 1"/>
    <property type="match status" value="1"/>
</dbReference>
<dbReference type="GO" id="GO:0030170">
    <property type="term" value="F:pyridoxal phosphate binding"/>
    <property type="evidence" value="ECO:0007669"/>
    <property type="project" value="InterPro"/>
</dbReference>
<dbReference type="PANTHER" id="PTHR11999">
    <property type="entry name" value="GROUP II PYRIDOXAL-5-PHOSPHATE DECARBOXYLASE"/>
    <property type="match status" value="1"/>
</dbReference>
<evidence type="ECO:0000256" key="1">
    <source>
        <dbReference type="ARBA" id="ARBA00001933"/>
    </source>
</evidence>
<proteinExistence type="inferred from homology"/>